<sequence>MFLINYINSFLKRHDKSHQCETLKFRHTISISAFVPEEVTKTYKISVKAMPPSNGEFKAVVRRVRKKFEMASASVDRLDRFGNNGKCTSDWLKHLCHCKVKKEKLKTSKKP</sequence>
<dbReference type="OrthoDB" id="5862419at2759"/>
<evidence type="ECO:0000313" key="1">
    <source>
        <dbReference type="EMBL" id="EYB89566.1"/>
    </source>
</evidence>
<organism evidence="1 2">
    <name type="scientific">Ancylostoma ceylanicum</name>
    <dbReference type="NCBI Taxonomy" id="53326"/>
    <lineage>
        <taxon>Eukaryota</taxon>
        <taxon>Metazoa</taxon>
        <taxon>Ecdysozoa</taxon>
        <taxon>Nematoda</taxon>
        <taxon>Chromadorea</taxon>
        <taxon>Rhabditida</taxon>
        <taxon>Rhabditina</taxon>
        <taxon>Rhabditomorpha</taxon>
        <taxon>Strongyloidea</taxon>
        <taxon>Ancylostomatidae</taxon>
        <taxon>Ancylostomatinae</taxon>
        <taxon>Ancylostoma</taxon>
    </lineage>
</organism>
<dbReference type="PANTHER" id="PTHR10974">
    <property type="entry name" value="FI08016P-RELATED"/>
    <property type="match status" value="1"/>
</dbReference>
<dbReference type="InterPro" id="IPR004245">
    <property type="entry name" value="DUF229"/>
</dbReference>
<protein>
    <submittedName>
        <fullName evidence="1">Uncharacterized protein</fullName>
    </submittedName>
</protein>
<dbReference type="AlphaFoldDB" id="A0A016SGW2"/>
<keyword evidence="2" id="KW-1185">Reference proteome</keyword>
<dbReference type="GO" id="GO:0005615">
    <property type="term" value="C:extracellular space"/>
    <property type="evidence" value="ECO:0007669"/>
    <property type="project" value="TreeGrafter"/>
</dbReference>
<dbReference type="PANTHER" id="PTHR10974:SF1">
    <property type="entry name" value="FI08016P-RELATED"/>
    <property type="match status" value="1"/>
</dbReference>
<dbReference type="Proteomes" id="UP000024635">
    <property type="component" value="Unassembled WGS sequence"/>
</dbReference>
<proteinExistence type="predicted"/>
<gene>
    <name evidence="1" type="primary">Acey_s0230.g2962</name>
    <name evidence="1" type="ORF">Y032_0230g2962</name>
</gene>
<reference evidence="2" key="1">
    <citation type="journal article" date="2015" name="Nat. Genet.">
        <title>The genome and transcriptome of the zoonotic hookworm Ancylostoma ceylanicum identify infection-specific gene families.</title>
        <authorList>
            <person name="Schwarz E.M."/>
            <person name="Hu Y."/>
            <person name="Antoshechkin I."/>
            <person name="Miller M.M."/>
            <person name="Sternberg P.W."/>
            <person name="Aroian R.V."/>
        </authorList>
    </citation>
    <scope>NUCLEOTIDE SEQUENCE</scope>
    <source>
        <strain evidence="2">HY135</strain>
    </source>
</reference>
<comment type="caution">
    <text evidence="1">The sequence shown here is derived from an EMBL/GenBank/DDBJ whole genome shotgun (WGS) entry which is preliminary data.</text>
</comment>
<name>A0A016SGW2_9BILA</name>
<evidence type="ECO:0000313" key="2">
    <source>
        <dbReference type="Proteomes" id="UP000024635"/>
    </source>
</evidence>
<accession>A0A016SGW2</accession>
<dbReference type="EMBL" id="JARK01001566">
    <property type="protein sequence ID" value="EYB89566.1"/>
    <property type="molecule type" value="Genomic_DNA"/>
</dbReference>